<evidence type="ECO:0000313" key="2">
    <source>
        <dbReference type="Proteomes" id="UP000315783"/>
    </source>
</evidence>
<reference evidence="1 2" key="1">
    <citation type="journal article" date="2019" name="Appl. Microbiol. Biotechnol.">
        <title>Genome sequence of Isaria javanica and comparative genome analysis insights into family S53 peptidase evolution in fungal entomopathogens.</title>
        <authorList>
            <person name="Lin R."/>
            <person name="Zhang X."/>
            <person name="Xin B."/>
            <person name="Zou M."/>
            <person name="Gao Y."/>
            <person name="Qin F."/>
            <person name="Hu Q."/>
            <person name="Xie B."/>
            <person name="Cheng X."/>
        </authorList>
    </citation>
    <scope>NUCLEOTIDE SEQUENCE [LARGE SCALE GENOMIC DNA]</scope>
    <source>
        <strain evidence="1 2">IJ1G</strain>
    </source>
</reference>
<dbReference type="Proteomes" id="UP000315783">
    <property type="component" value="Unassembled WGS sequence"/>
</dbReference>
<gene>
    <name evidence="1" type="ORF">IF1G_07753</name>
</gene>
<dbReference type="EMBL" id="SPUK01000012">
    <property type="protein sequence ID" value="TQV93175.1"/>
    <property type="molecule type" value="Genomic_DNA"/>
</dbReference>
<organism evidence="1 2">
    <name type="scientific">Cordyceps javanica</name>
    <dbReference type="NCBI Taxonomy" id="43265"/>
    <lineage>
        <taxon>Eukaryota</taxon>
        <taxon>Fungi</taxon>
        <taxon>Dikarya</taxon>
        <taxon>Ascomycota</taxon>
        <taxon>Pezizomycotina</taxon>
        <taxon>Sordariomycetes</taxon>
        <taxon>Hypocreomycetidae</taxon>
        <taxon>Hypocreales</taxon>
        <taxon>Cordycipitaceae</taxon>
        <taxon>Cordyceps</taxon>
    </lineage>
</organism>
<protein>
    <submittedName>
        <fullName evidence="1">Uncharacterized protein</fullName>
    </submittedName>
</protein>
<proteinExistence type="predicted"/>
<evidence type="ECO:0000313" key="1">
    <source>
        <dbReference type="EMBL" id="TQV93175.1"/>
    </source>
</evidence>
<accession>A0A545UUP9</accession>
<comment type="caution">
    <text evidence="1">The sequence shown here is derived from an EMBL/GenBank/DDBJ whole genome shotgun (WGS) entry which is preliminary data.</text>
</comment>
<dbReference type="AlphaFoldDB" id="A0A545UUP9"/>
<keyword evidence="2" id="KW-1185">Reference proteome</keyword>
<sequence length="74" mass="8555">MGLERSQSSNQLVCSPVGAHACYLLCNSTDYLYSRLYRVRLPFFLRKYSSILALKNATGYFRPAPTFIYRYSQS</sequence>
<name>A0A545UUP9_9HYPO</name>